<comment type="caution">
    <text evidence="1">The sequence shown here is derived from an EMBL/GenBank/DDBJ whole genome shotgun (WGS) entry which is preliminary data.</text>
</comment>
<keyword evidence="2" id="KW-1185">Reference proteome</keyword>
<name>A0A0P7AYB3_9FLAO</name>
<reference evidence="1 2" key="1">
    <citation type="submission" date="2015-09" db="EMBL/GenBank/DDBJ databases">
        <title>Genome sequence of the marine flavobacterium Croceitalea dokdonensis DOKDO 023 that contains proton- and sodium-pumping rhodopsins.</title>
        <authorList>
            <person name="Kwon S.-K."/>
            <person name="Lee H.K."/>
            <person name="Kwak M.-J."/>
            <person name="Kim J.F."/>
        </authorList>
    </citation>
    <scope>NUCLEOTIDE SEQUENCE [LARGE SCALE GENOMIC DNA]</scope>
    <source>
        <strain evidence="1 2">DOKDO 023</strain>
    </source>
</reference>
<dbReference type="EMBL" id="LDJX01000002">
    <property type="protein sequence ID" value="KPM33095.1"/>
    <property type="molecule type" value="Genomic_DNA"/>
</dbReference>
<evidence type="ECO:0000313" key="1">
    <source>
        <dbReference type="EMBL" id="KPM33095.1"/>
    </source>
</evidence>
<sequence length="67" mass="7774">MEIKGIERLKHVYIALFSLKHFFYPLKKVESTITGKSFLHELLPIIVGLAFSMLRDTKKHNPISSFN</sequence>
<evidence type="ECO:0000313" key="2">
    <source>
        <dbReference type="Proteomes" id="UP000050280"/>
    </source>
</evidence>
<accession>A0A0P7AYB3</accession>
<organism evidence="1 2">
    <name type="scientific">Croceitalea dokdonensis DOKDO 023</name>
    <dbReference type="NCBI Taxonomy" id="1300341"/>
    <lineage>
        <taxon>Bacteria</taxon>
        <taxon>Pseudomonadati</taxon>
        <taxon>Bacteroidota</taxon>
        <taxon>Flavobacteriia</taxon>
        <taxon>Flavobacteriales</taxon>
        <taxon>Flavobacteriaceae</taxon>
        <taxon>Croceitalea</taxon>
    </lineage>
</organism>
<proteinExistence type="predicted"/>
<gene>
    <name evidence="1" type="ORF">I595_1522</name>
</gene>
<protein>
    <submittedName>
        <fullName evidence="1">Uncharacterized protein</fullName>
    </submittedName>
</protein>
<dbReference type="STRING" id="1300341.I595_1522"/>
<dbReference type="AlphaFoldDB" id="A0A0P7AYB3"/>
<dbReference type="Proteomes" id="UP000050280">
    <property type="component" value="Unassembled WGS sequence"/>
</dbReference>